<comment type="caution">
    <text evidence="2">The sequence shown here is derived from an EMBL/GenBank/DDBJ whole genome shotgun (WGS) entry which is preliminary data.</text>
</comment>
<name>A0A2G7FI48_9EURO</name>
<reference evidence="2 3" key="1">
    <citation type="submission" date="2017-05" db="EMBL/GenBank/DDBJ databases">
        <title>Genome sequence for an aflatoxigenic pathogen of Argentinian peanut, Aspergillus arachidicola.</title>
        <authorList>
            <person name="Moore G."/>
            <person name="Beltz S.B."/>
            <person name="Mack B.M."/>
        </authorList>
    </citation>
    <scope>NUCLEOTIDE SEQUENCE [LARGE SCALE GENOMIC DNA]</scope>
    <source>
        <strain evidence="2 3">CBS 117610</strain>
    </source>
</reference>
<protein>
    <submittedName>
        <fullName evidence="2">Putative duf1446 domain-containing protein</fullName>
    </submittedName>
</protein>
<proteinExistence type="predicted"/>
<evidence type="ECO:0000313" key="2">
    <source>
        <dbReference type="EMBL" id="PIG80276.1"/>
    </source>
</evidence>
<evidence type="ECO:0000313" key="3">
    <source>
        <dbReference type="Proteomes" id="UP000231358"/>
    </source>
</evidence>
<keyword evidence="3" id="KW-1185">Reference proteome</keyword>
<gene>
    <name evidence="2" type="ORF">AARAC_011719</name>
</gene>
<accession>A0A2G7FI48</accession>
<dbReference type="STRING" id="656916.A0A2G7FI48"/>
<dbReference type="AlphaFoldDB" id="A0A2G7FI48"/>
<dbReference type="Pfam" id="PF07287">
    <property type="entry name" value="AtuA"/>
    <property type="match status" value="1"/>
</dbReference>
<sequence>MLRDPEENRPVKVANCSGYHGDPAYEMYRQATLGDVDFITGDYLAGTLLNSFQR</sequence>
<dbReference type="EMBL" id="NEXV01000625">
    <property type="protein sequence ID" value="PIG80276.1"/>
    <property type="molecule type" value="Genomic_DNA"/>
</dbReference>
<feature type="domain" description="Acyclic terpene utilisation N-terminal" evidence="1">
    <location>
        <begin position="11"/>
        <end position="47"/>
    </location>
</feature>
<organism evidence="2 3">
    <name type="scientific">Aspergillus arachidicola</name>
    <dbReference type="NCBI Taxonomy" id="656916"/>
    <lineage>
        <taxon>Eukaryota</taxon>
        <taxon>Fungi</taxon>
        <taxon>Dikarya</taxon>
        <taxon>Ascomycota</taxon>
        <taxon>Pezizomycotina</taxon>
        <taxon>Eurotiomycetes</taxon>
        <taxon>Eurotiomycetidae</taxon>
        <taxon>Eurotiales</taxon>
        <taxon>Aspergillaceae</taxon>
        <taxon>Aspergillus</taxon>
        <taxon>Aspergillus subgen. Circumdati</taxon>
    </lineage>
</organism>
<evidence type="ECO:0000259" key="1">
    <source>
        <dbReference type="Pfam" id="PF07287"/>
    </source>
</evidence>
<dbReference type="Proteomes" id="UP000231358">
    <property type="component" value="Unassembled WGS sequence"/>
</dbReference>
<dbReference type="InterPro" id="IPR010839">
    <property type="entry name" value="AtuA_N"/>
</dbReference>